<accession>A0ABX1NCD7</accession>
<comment type="caution">
    <text evidence="6">The sequence shown here is derived from an EMBL/GenBank/DDBJ whole genome shotgun (WGS) entry which is preliminary data.</text>
</comment>
<gene>
    <name evidence="6" type="ORF">GPA27_06140</name>
</gene>
<dbReference type="EMBL" id="WTVS01000009">
    <property type="protein sequence ID" value="NMF96963.1"/>
    <property type="molecule type" value="Genomic_DNA"/>
</dbReference>
<evidence type="ECO:0000256" key="2">
    <source>
        <dbReference type="ARBA" id="ARBA00022723"/>
    </source>
</evidence>
<dbReference type="InterPro" id="IPR055438">
    <property type="entry name" value="AstE_AspA_cat"/>
</dbReference>
<evidence type="ECO:0000259" key="5">
    <source>
        <dbReference type="Pfam" id="PF24827"/>
    </source>
</evidence>
<dbReference type="InterPro" id="IPR050178">
    <property type="entry name" value="AspA/AstE_fam"/>
</dbReference>
<evidence type="ECO:0000256" key="1">
    <source>
        <dbReference type="ARBA" id="ARBA00001947"/>
    </source>
</evidence>
<dbReference type="RefSeq" id="WP_169138602.1">
    <property type="nucleotide sequence ID" value="NZ_WTVS01000009.1"/>
</dbReference>
<dbReference type="Gene3D" id="3.40.630.10">
    <property type="entry name" value="Zn peptidases"/>
    <property type="match status" value="1"/>
</dbReference>
<evidence type="ECO:0000256" key="3">
    <source>
        <dbReference type="ARBA" id="ARBA00022801"/>
    </source>
</evidence>
<dbReference type="SUPFAM" id="SSF53187">
    <property type="entry name" value="Zn-dependent exopeptidases"/>
    <property type="match status" value="1"/>
</dbReference>
<organism evidence="6 7">
    <name type="scientific">Aromatoleum toluolicum</name>
    <dbReference type="NCBI Taxonomy" id="90060"/>
    <lineage>
        <taxon>Bacteria</taxon>
        <taxon>Pseudomonadati</taxon>
        <taxon>Pseudomonadota</taxon>
        <taxon>Betaproteobacteria</taxon>
        <taxon>Rhodocyclales</taxon>
        <taxon>Rhodocyclaceae</taxon>
        <taxon>Aromatoleum</taxon>
    </lineage>
</organism>
<keyword evidence="4" id="KW-0862">Zinc</keyword>
<proteinExistence type="predicted"/>
<sequence>MQTSKQTAGPAPGEHYPIELEFPDIRAFAEGNTGIPYVYTFDSAVPGPHVMVNALTHGNEVCGAIVVKELLELGIRPRRGRLTLAFANVAAYERFDPANPDASRFVDQDLNRVWTAAILDDLSRDSVELRRAREMRQVIDQVDFLLDLHSMHERSAPLSVCGLLDKGIALACDLGAPEWVISDEGHPEGRRMRDYAGFGDPESPKNALLVECGQHWEARAADVGREVTGAFLVLHGVVDGADLPRGWLRRPENTQRLVRVTEPVVASSPDFRFAGNYTGLETFPDAGTIIAWCDGKPVRTPYPNCVLVMPSLRQLRPGVTVVRLGELVGHTWARYT</sequence>
<dbReference type="Proteomes" id="UP000634522">
    <property type="component" value="Unassembled WGS sequence"/>
</dbReference>
<keyword evidence="2" id="KW-0479">Metal-binding</keyword>
<dbReference type="Pfam" id="PF24827">
    <property type="entry name" value="AstE_AspA_cat"/>
    <property type="match status" value="1"/>
</dbReference>
<keyword evidence="7" id="KW-1185">Reference proteome</keyword>
<name>A0ABX1NCD7_9RHOO</name>
<evidence type="ECO:0000313" key="7">
    <source>
        <dbReference type="Proteomes" id="UP000634522"/>
    </source>
</evidence>
<feature type="domain" description="Succinylglutamate desuccinylase/Aspartoacylase catalytic" evidence="5">
    <location>
        <begin position="46"/>
        <end position="161"/>
    </location>
</feature>
<comment type="cofactor">
    <cofactor evidence="1">
        <name>Zn(2+)</name>
        <dbReference type="ChEBI" id="CHEBI:29105"/>
    </cofactor>
</comment>
<protein>
    <submittedName>
        <fullName evidence="6">Succinylglutamate desuccinylase</fullName>
    </submittedName>
</protein>
<reference evidence="6 7" key="1">
    <citation type="submission" date="2019-12" db="EMBL/GenBank/DDBJ databases">
        <title>Comparative genomics gives insights into the taxonomy of the Azoarcus-Aromatoleum group and reveals separate origins of nif in the plant-associated Azoarcus and non-plant-associated Aromatoleum sub-groups.</title>
        <authorList>
            <person name="Lafos M."/>
            <person name="Maluk M."/>
            <person name="Batista M."/>
            <person name="Junghare M."/>
            <person name="Carmona M."/>
            <person name="Faoro H."/>
            <person name="Cruz L.M."/>
            <person name="Battistoni F."/>
            <person name="De Souza E."/>
            <person name="Pedrosa F."/>
            <person name="Chen W.-M."/>
            <person name="Poole P.S."/>
            <person name="Dixon R.A."/>
            <person name="James E.K."/>
        </authorList>
    </citation>
    <scope>NUCLEOTIDE SEQUENCE [LARGE SCALE GENOMIC DNA]</scope>
    <source>
        <strain evidence="6 7">T</strain>
    </source>
</reference>
<keyword evidence="3" id="KW-0378">Hydrolase</keyword>
<dbReference type="PANTHER" id="PTHR15162:SF7">
    <property type="entry name" value="SUCCINYLGLUTAMATE DESUCCINYLASE"/>
    <property type="match status" value="1"/>
</dbReference>
<evidence type="ECO:0000256" key="4">
    <source>
        <dbReference type="ARBA" id="ARBA00022833"/>
    </source>
</evidence>
<dbReference type="CDD" id="cd06910">
    <property type="entry name" value="M14_ASTE_ASPA-like"/>
    <property type="match status" value="1"/>
</dbReference>
<dbReference type="PANTHER" id="PTHR15162">
    <property type="entry name" value="ASPARTOACYLASE"/>
    <property type="match status" value="1"/>
</dbReference>
<evidence type="ECO:0000313" key="6">
    <source>
        <dbReference type="EMBL" id="NMF96963.1"/>
    </source>
</evidence>